<proteinExistence type="predicted"/>
<accession>A0ACC1QKT2</accession>
<protein>
    <submittedName>
        <fullName evidence="1">Uncharacterized protein</fullName>
    </submittedName>
</protein>
<sequence length="136" mass="14162">MTRFLALAALAIVPSALAWECEPDGCARAVTGTRRGDAWVTGAKSDCSKYMDKTVTAPAVTVTATSQAPWYATSCPGTKYSSACSCWGITGSTSTVTPVSLNLESPLHGAEIIQTFANEAVQTSTVTITIDPVPTK</sequence>
<organism evidence="1 2">
    <name type="scientific">Lecanicillium saksenae</name>
    <dbReference type="NCBI Taxonomy" id="468837"/>
    <lineage>
        <taxon>Eukaryota</taxon>
        <taxon>Fungi</taxon>
        <taxon>Dikarya</taxon>
        <taxon>Ascomycota</taxon>
        <taxon>Pezizomycotina</taxon>
        <taxon>Sordariomycetes</taxon>
        <taxon>Hypocreomycetidae</taxon>
        <taxon>Hypocreales</taxon>
        <taxon>Cordycipitaceae</taxon>
        <taxon>Lecanicillium</taxon>
    </lineage>
</organism>
<comment type="caution">
    <text evidence="1">The sequence shown here is derived from an EMBL/GenBank/DDBJ whole genome shotgun (WGS) entry which is preliminary data.</text>
</comment>
<evidence type="ECO:0000313" key="2">
    <source>
        <dbReference type="Proteomes" id="UP001148737"/>
    </source>
</evidence>
<dbReference type="EMBL" id="JANAKD010001495">
    <property type="protein sequence ID" value="KAJ3478860.1"/>
    <property type="molecule type" value="Genomic_DNA"/>
</dbReference>
<keyword evidence="2" id="KW-1185">Reference proteome</keyword>
<dbReference type="Proteomes" id="UP001148737">
    <property type="component" value="Unassembled WGS sequence"/>
</dbReference>
<reference evidence="1" key="1">
    <citation type="submission" date="2022-07" db="EMBL/GenBank/DDBJ databases">
        <title>Genome Sequence of Lecanicillium saksenae.</title>
        <authorList>
            <person name="Buettner E."/>
        </authorList>
    </citation>
    <scope>NUCLEOTIDE SEQUENCE</scope>
    <source>
        <strain evidence="1">VT-O1</strain>
    </source>
</reference>
<name>A0ACC1QKT2_9HYPO</name>
<evidence type="ECO:0000313" key="1">
    <source>
        <dbReference type="EMBL" id="KAJ3478860.1"/>
    </source>
</evidence>
<gene>
    <name evidence="1" type="ORF">NLG97_g8463</name>
</gene>